<evidence type="ECO:0000256" key="3">
    <source>
        <dbReference type="ARBA" id="ARBA00023163"/>
    </source>
</evidence>
<dbReference type="Proteomes" id="UP000734854">
    <property type="component" value="Unassembled WGS sequence"/>
</dbReference>
<evidence type="ECO:0000256" key="1">
    <source>
        <dbReference type="ARBA" id="ARBA00022491"/>
    </source>
</evidence>
<feature type="region of interest" description="Disordered" evidence="4">
    <location>
        <begin position="1"/>
        <end position="46"/>
    </location>
</feature>
<keyword evidence="3" id="KW-0804">Transcription</keyword>
<organism evidence="5 6">
    <name type="scientific">Zingiber officinale</name>
    <name type="common">Ginger</name>
    <name type="synonym">Amomum zingiber</name>
    <dbReference type="NCBI Taxonomy" id="94328"/>
    <lineage>
        <taxon>Eukaryota</taxon>
        <taxon>Viridiplantae</taxon>
        <taxon>Streptophyta</taxon>
        <taxon>Embryophyta</taxon>
        <taxon>Tracheophyta</taxon>
        <taxon>Spermatophyta</taxon>
        <taxon>Magnoliopsida</taxon>
        <taxon>Liliopsida</taxon>
        <taxon>Zingiberales</taxon>
        <taxon>Zingiberaceae</taxon>
        <taxon>Zingiber</taxon>
    </lineage>
</organism>
<dbReference type="PANTHER" id="PTHR33388">
    <property type="entry name" value="OS01G0212500 PROTEIN"/>
    <property type="match status" value="1"/>
</dbReference>
<comment type="caution">
    <text evidence="5">The sequence shown here is derived from an EMBL/GenBank/DDBJ whole genome shotgun (WGS) entry which is preliminary data.</text>
</comment>
<sequence>MEGGRSYLQRLSLGSGSRSSSSSRKGKKNSSSSSEKPKQPQRGLGVAQLEKIRLQDQMKEHMVCRFVVQEDSRVEILRLSPSPSSSSNLGSSLYAVHPSAMVSKVLGFRSCCGSGKAEM</sequence>
<accession>A0A8J5HQG2</accession>
<dbReference type="GO" id="GO:0003700">
    <property type="term" value="F:DNA-binding transcription factor activity"/>
    <property type="evidence" value="ECO:0007669"/>
    <property type="project" value="InterPro"/>
</dbReference>
<dbReference type="AlphaFoldDB" id="A0A8J5HQG2"/>
<keyword evidence="2" id="KW-0805">Transcription regulation</keyword>
<keyword evidence="6" id="KW-1185">Reference proteome</keyword>
<evidence type="ECO:0000256" key="2">
    <source>
        <dbReference type="ARBA" id="ARBA00023015"/>
    </source>
</evidence>
<evidence type="ECO:0000313" key="5">
    <source>
        <dbReference type="EMBL" id="KAG6531128.1"/>
    </source>
</evidence>
<keyword evidence="1" id="KW-0678">Repressor</keyword>
<gene>
    <name evidence="5" type="ORF">ZIOFF_004900</name>
</gene>
<evidence type="ECO:0000256" key="4">
    <source>
        <dbReference type="SAM" id="MobiDB-lite"/>
    </source>
</evidence>
<dbReference type="InterPro" id="IPR040356">
    <property type="entry name" value="SPEAR"/>
</dbReference>
<proteinExistence type="predicted"/>
<name>A0A8J5HQG2_ZINOF</name>
<dbReference type="PANTHER" id="PTHR33388:SF18">
    <property type="entry name" value="PROTEIN SPEAR1"/>
    <property type="match status" value="1"/>
</dbReference>
<dbReference type="EMBL" id="JACMSC010000002">
    <property type="protein sequence ID" value="KAG6531128.1"/>
    <property type="molecule type" value="Genomic_DNA"/>
</dbReference>
<protein>
    <submittedName>
        <fullName evidence="5">Uncharacterized protein</fullName>
    </submittedName>
</protein>
<feature type="compositionally biased region" description="Low complexity" evidence="4">
    <location>
        <begin position="1"/>
        <end position="34"/>
    </location>
</feature>
<evidence type="ECO:0000313" key="6">
    <source>
        <dbReference type="Proteomes" id="UP000734854"/>
    </source>
</evidence>
<reference evidence="5 6" key="1">
    <citation type="submission" date="2020-08" db="EMBL/GenBank/DDBJ databases">
        <title>Plant Genome Project.</title>
        <authorList>
            <person name="Zhang R.-G."/>
        </authorList>
    </citation>
    <scope>NUCLEOTIDE SEQUENCE [LARGE SCALE GENOMIC DNA]</scope>
    <source>
        <tissue evidence="5">Rhizome</tissue>
    </source>
</reference>